<feature type="region of interest" description="Disordered" evidence="1">
    <location>
        <begin position="1"/>
        <end position="44"/>
    </location>
</feature>
<protein>
    <submittedName>
        <fullName evidence="2">Uncharacterized protein</fullName>
    </submittedName>
</protein>
<sequence>MGAEENPKPQFETSEVEHEKESSDTKTIVQRKRKHENNRNKRKAGAVRACLSERVCQSATILSKTVCDWPVWLPCALAQNPLQRRVHLEPVCSVQAQGDFRNTSASQRRFTDEFGRI</sequence>
<accession>A0AAV2LBI1</accession>
<dbReference type="AlphaFoldDB" id="A0AAV2LBI1"/>
<gene>
    <name evidence="2" type="ORF">KC01_LOCUS27197</name>
</gene>
<organism evidence="2 3">
    <name type="scientific">Knipowitschia caucasica</name>
    <name type="common">Caucasian dwarf goby</name>
    <name type="synonym">Pomatoschistus caucasicus</name>
    <dbReference type="NCBI Taxonomy" id="637954"/>
    <lineage>
        <taxon>Eukaryota</taxon>
        <taxon>Metazoa</taxon>
        <taxon>Chordata</taxon>
        <taxon>Craniata</taxon>
        <taxon>Vertebrata</taxon>
        <taxon>Euteleostomi</taxon>
        <taxon>Actinopterygii</taxon>
        <taxon>Neopterygii</taxon>
        <taxon>Teleostei</taxon>
        <taxon>Neoteleostei</taxon>
        <taxon>Acanthomorphata</taxon>
        <taxon>Gobiaria</taxon>
        <taxon>Gobiiformes</taxon>
        <taxon>Gobioidei</taxon>
        <taxon>Gobiidae</taxon>
        <taxon>Gobiinae</taxon>
        <taxon>Knipowitschia</taxon>
    </lineage>
</organism>
<evidence type="ECO:0000313" key="3">
    <source>
        <dbReference type="Proteomes" id="UP001497482"/>
    </source>
</evidence>
<dbReference type="EMBL" id="OZ035844">
    <property type="protein sequence ID" value="CAL1598836.1"/>
    <property type="molecule type" value="Genomic_DNA"/>
</dbReference>
<feature type="compositionally biased region" description="Basic and acidic residues" evidence="1">
    <location>
        <begin position="15"/>
        <end position="24"/>
    </location>
</feature>
<name>A0AAV2LBI1_KNICA</name>
<reference evidence="2 3" key="1">
    <citation type="submission" date="2024-04" db="EMBL/GenBank/DDBJ databases">
        <authorList>
            <person name="Waldvogel A.-M."/>
            <person name="Schoenle A."/>
        </authorList>
    </citation>
    <scope>NUCLEOTIDE SEQUENCE [LARGE SCALE GENOMIC DNA]</scope>
</reference>
<keyword evidence="3" id="KW-1185">Reference proteome</keyword>
<proteinExistence type="predicted"/>
<evidence type="ECO:0000313" key="2">
    <source>
        <dbReference type="EMBL" id="CAL1598836.1"/>
    </source>
</evidence>
<evidence type="ECO:0000256" key="1">
    <source>
        <dbReference type="SAM" id="MobiDB-lite"/>
    </source>
</evidence>
<dbReference type="Proteomes" id="UP001497482">
    <property type="component" value="Chromosome 22"/>
</dbReference>
<feature type="compositionally biased region" description="Basic residues" evidence="1">
    <location>
        <begin position="29"/>
        <end position="44"/>
    </location>
</feature>